<reference evidence="1 2" key="1">
    <citation type="submission" date="2024-03" db="EMBL/GenBank/DDBJ databases">
        <title>Mouse gut bacterial collection (mGBC) of GemPharmatech.</title>
        <authorList>
            <person name="He Y."/>
            <person name="Dong L."/>
            <person name="Wu D."/>
            <person name="Gao X."/>
            <person name="Lin Z."/>
        </authorList>
    </citation>
    <scope>NUCLEOTIDE SEQUENCE [LARGE SCALE GENOMIC DNA]</scope>
    <source>
        <strain evidence="1 2">61-15</strain>
    </source>
</reference>
<accession>A0ABV4D4R4</accession>
<name>A0ABV4D4R4_9LACT</name>
<sequence length="129" mass="14107">MSKQTKRIAVGITAVLVILGLAIGGKMFMDKKAHNQNLEYQRQAALALKKEEPRATKVVFKGEGSSDGIGLPWSIDADVTVNGQVFVMGLERNRIGIVFGDKYEPSKNTDVSDSPLEVIYGNGEREIIK</sequence>
<evidence type="ECO:0008006" key="3">
    <source>
        <dbReference type="Google" id="ProtNLM"/>
    </source>
</evidence>
<evidence type="ECO:0000313" key="1">
    <source>
        <dbReference type="EMBL" id="MEY8444522.1"/>
    </source>
</evidence>
<evidence type="ECO:0000313" key="2">
    <source>
        <dbReference type="Proteomes" id="UP001565283"/>
    </source>
</evidence>
<dbReference type="Proteomes" id="UP001565283">
    <property type="component" value="Unassembled WGS sequence"/>
</dbReference>
<keyword evidence="2" id="KW-1185">Reference proteome</keyword>
<gene>
    <name evidence="1" type="ORF">AALA52_09825</name>
</gene>
<dbReference type="EMBL" id="JBCLSH010000058">
    <property type="protein sequence ID" value="MEY8444522.1"/>
    <property type="molecule type" value="Genomic_DNA"/>
</dbReference>
<protein>
    <recommendedName>
        <fullName evidence="3">Secreted protein</fullName>
    </recommendedName>
</protein>
<proteinExistence type="predicted"/>
<comment type="caution">
    <text evidence="1">The sequence shown here is derived from an EMBL/GenBank/DDBJ whole genome shotgun (WGS) entry which is preliminary data.</text>
</comment>
<dbReference type="RefSeq" id="WP_202231602.1">
    <property type="nucleotide sequence ID" value="NZ_CALPDE010000002.1"/>
</dbReference>
<organism evidence="1 2">
    <name type="scientific">Lactococcus ileimucosae</name>
    <dbReference type="NCBI Taxonomy" id="2941329"/>
    <lineage>
        <taxon>Bacteria</taxon>
        <taxon>Bacillati</taxon>
        <taxon>Bacillota</taxon>
        <taxon>Bacilli</taxon>
        <taxon>Lactobacillales</taxon>
        <taxon>Streptococcaceae</taxon>
        <taxon>Lactococcus</taxon>
    </lineage>
</organism>